<dbReference type="PANTHER" id="PTHR34825">
    <property type="entry name" value="CONSERVED PROTEIN, WITH A WEAK D-GALACTARATE DEHYDRATASE/ALTRONATE HYDROLASE DOMAIN"/>
    <property type="match status" value="1"/>
</dbReference>
<dbReference type="Pfam" id="PF08011">
    <property type="entry name" value="PDDEXK_9"/>
    <property type="match status" value="1"/>
</dbReference>
<organism evidence="2 3">
    <name type="scientific">Candidatus Arcanibacter lacustris</name>
    <dbReference type="NCBI Taxonomy" id="1607817"/>
    <lineage>
        <taxon>Bacteria</taxon>
        <taxon>Pseudomonadati</taxon>
        <taxon>Pseudomonadota</taxon>
        <taxon>Alphaproteobacteria</taxon>
        <taxon>Rickettsiales</taxon>
        <taxon>Candidatus Arcanibacter</taxon>
    </lineage>
</organism>
<accession>A0A0F5MMX9</accession>
<dbReference type="InterPro" id="IPR012547">
    <property type="entry name" value="PDDEXK_9"/>
</dbReference>
<dbReference type="EMBL" id="JYHA01000124">
    <property type="protein sequence ID" value="KKB96168.1"/>
    <property type="molecule type" value="Genomic_DNA"/>
</dbReference>
<dbReference type="PANTHER" id="PTHR34825:SF1">
    <property type="entry name" value="AAA-ATPASE-LIKE DOMAIN-CONTAINING PROTEIN"/>
    <property type="match status" value="1"/>
</dbReference>
<evidence type="ECO:0000259" key="1">
    <source>
        <dbReference type="Pfam" id="PF09820"/>
    </source>
</evidence>
<dbReference type="AlphaFoldDB" id="A0A0F5MMX9"/>
<reference evidence="2 3" key="1">
    <citation type="submission" date="2015-02" db="EMBL/GenBank/DDBJ databases">
        <title>Single cell genomics of a rare environmental alphaproteobacterium provides unique insights into Rickettsiaceae evolution.</title>
        <authorList>
            <person name="Martijn J."/>
            <person name="Schulz F."/>
            <person name="Zaremba-Niedzwiedzka K."/>
            <person name="Viklund J."/>
            <person name="Stepanauskas R."/>
            <person name="Andersson S.G.E."/>
            <person name="Horn M."/>
            <person name="Guy L."/>
            <person name="Ettema T.J.G."/>
        </authorList>
    </citation>
    <scope>NUCLEOTIDE SEQUENCE [LARGE SCALE GENOMIC DNA]</scope>
    <source>
        <strain evidence="2 3">SCGC AAA041-L04</strain>
    </source>
</reference>
<proteinExistence type="predicted"/>
<protein>
    <submittedName>
        <fullName evidence="2">Putative AAA-ATPase</fullName>
    </submittedName>
</protein>
<dbReference type="Proteomes" id="UP000033358">
    <property type="component" value="Unassembled WGS sequence"/>
</dbReference>
<evidence type="ECO:0000313" key="2">
    <source>
        <dbReference type="EMBL" id="KKB96168.1"/>
    </source>
</evidence>
<dbReference type="InterPro" id="IPR018631">
    <property type="entry name" value="AAA-ATPase-like_dom"/>
</dbReference>
<dbReference type="PATRIC" id="fig|1607817.3.peg.750"/>
<dbReference type="SUPFAM" id="SSF52540">
    <property type="entry name" value="P-loop containing nucleoside triphosphate hydrolases"/>
    <property type="match status" value="1"/>
</dbReference>
<evidence type="ECO:0000313" key="3">
    <source>
        <dbReference type="Proteomes" id="UP000033358"/>
    </source>
</evidence>
<dbReference type="InterPro" id="IPR027417">
    <property type="entry name" value="P-loop_NTPase"/>
</dbReference>
<dbReference type="Gene3D" id="3.40.50.300">
    <property type="entry name" value="P-loop containing nucleotide triphosphate hydrolases"/>
    <property type="match status" value="1"/>
</dbReference>
<gene>
    <name evidence="2" type="ORF">SZ25_00751</name>
</gene>
<feature type="domain" description="AAA-ATPase-like" evidence="1">
    <location>
        <begin position="4"/>
        <end position="229"/>
    </location>
</feature>
<keyword evidence="3" id="KW-1185">Reference proteome</keyword>
<name>A0A0F5MMX9_9RICK</name>
<dbReference type="Pfam" id="PF09820">
    <property type="entry name" value="AAA-ATPase_like"/>
    <property type="match status" value="1"/>
</dbReference>
<comment type="caution">
    <text evidence="2">The sequence shown here is derived from an EMBL/GenBank/DDBJ whole genome shotgun (WGS) entry which is preliminary data.</text>
</comment>
<sequence>MKLPIGISDFKELIEGKYQFADKSLFVKDIIDDGAKVILITRPRRFGKTLNLSMLSYFLDCNKDKQINLFDNLAISEIREFCGKHQNKYPVIFVSLKDIKQPNYQETYGDIVELFSQLYEKHRYLLEGESLSINEKNTFVTILNKTANLSEIKSALKQLTKYLSLYFSKTVVLLIDEYDTPIQEAYLRGYYQEMVDLMRSILGQALKDNSYLTKAVITGITRISQESLFSGLNNIEVYSLLREDYGQYFGFTEDEVIKLIKEANNPDIQVDAIREWYNGYQIGKHILYNPWSIINCLKNHGKLQPYWLNTSSNDLITKLLSNAKPNVKQQFEELLQGKIIEQALAENLILPEIETNTDSLWSLLLYAGYLKVLSHTLSGNRFVAKIAIPNKEVGFVYDKIVERWFSSAISLESYDNFVGALSKGDIDKFQMYLSNYIMQTGSYFDFNNNTHEQIFHIFVLGLVVGMREEYIINSNQEAGKGRFDVVLIPKDKNKDGILLEFKIARNDAELLDRANEALSQIKDKQYFQVFKQHQVKDVLAIGIAFCGKELELSYEKIEMKG</sequence>